<dbReference type="Proteomes" id="UP000284763">
    <property type="component" value="Unassembled WGS sequence"/>
</dbReference>
<gene>
    <name evidence="1" type="ORF">D5R95_04240</name>
</gene>
<sequence>MIKQCKSGNIGRLSLVVLVSILFILLIFAVNCSSANAKEFLPPAVEYTSNFYRVHGEPDISVSVIGDTEFERGETAKVKLILSNKGKVHGFESLKSVNTTDEHQMALKELEYGFQRTTAQGIKLSLVSPSESITLDSSTQPHTIDNLYPGVLSEPLSFPITISKNIPAGMYELELLLLYEYPKSIRM</sequence>
<feature type="non-terminal residue" evidence="1">
    <location>
        <position position="187"/>
    </location>
</feature>
<organism evidence="1 2">
    <name type="scientific">Methanosalsum natronophilum</name>
    <dbReference type="NCBI Taxonomy" id="768733"/>
    <lineage>
        <taxon>Archaea</taxon>
        <taxon>Methanobacteriati</taxon>
        <taxon>Methanobacteriota</taxon>
        <taxon>Stenosarchaea group</taxon>
        <taxon>Methanomicrobia</taxon>
        <taxon>Methanosarcinales</taxon>
        <taxon>Methanosarcinaceae</taxon>
        <taxon>Methanosalsum</taxon>
    </lineage>
</organism>
<proteinExistence type="predicted"/>
<evidence type="ECO:0000313" key="2">
    <source>
        <dbReference type="Proteomes" id="UP000284763"/>
    </source>
</evidence>
<protein>
    <submittedName>
        <fullName evidence="1">Uncharacterized protein</fullName>
    </submittedName>
</protein>
<dbReference type="AlphaFoldDB" id="A0A3R7VYF4"/>
<comment type="caution">
    <text evidence="1">The sequence shown here is derived from an EMBL/GenBank/DDBJ whole genome shotgun (WGS) entry which is preliminary data.</text>
</comment>
<evidence type="ECO:0000313" key="1">
    <source>
        <dbReference type="EMBL" id="RQD85871.1"/>
    </source>
</evidence>
<accession>A0A3R7VYF4</accession>
<reference evidence="1 2" key="1">
    <citation type="submission" date="2018-08" db="EMBL/GenBank/DDBJ databases">
        <title>The metabolism and importance of syntrophic acetate oxidation coupled to methane or sulfide production in haloalkaline environments.</title>
        <authorList>
            <person name="Timmers P.H.A."/>
            <person name="Vavourakis C.D."/>
            <person name="Sorokin D.Y."/>
            <person name="Sinninghe Damste J.S."/>
            <person name="Muyzer G."/>
            <person name="Stams A.J.M."/>
            <person name="Plugge C.M."/>
        </authorList>
    </citation>
    <scope>NUCLEOTIDE SEQUENCE [LARGE SCALE GENOMIC DNA]</scope>
    <source>
        <strain evidence="1">MSAO_Arc3</strain>
    </source>
</reference>
<name>A0A3R7VYF4_9EURY</name>
<dbReference type="EMBL" id="QZAB01000278">
    <property type="protein sequence ID" value="RQD85871.1"/>
    <property type="molecule type" value="Genomic_DNA"/>
</dbReference>